<evidence type="ECO:0000259" key="3">
    <source>
        <dbReference type="Pfam" id="PF03959"/>
    </source>
</evidence>
<organism evidence="4 5">
    <name type="scientific">Bursaphelenchus okinawaensis</name>
    <dbReference type="NCBI Taxonomy" id="465554"/>
    <lineage>
        <taxon>Eukaryota</taxon>
        <taxon>Metazoa</taxon>
        <taxon>Ecdysozoa</taxon>
        <taxon>Nematoda</taxon>
        <taxon>Chromadorea</taxon>
        <taxon>Rhabditida</taxon>
        <taxon>Tylenchina</taxon>
        <taxon>Tylenchomorpha</taxon>
        <taxon>Aphelenchoidea</taxon>
        <taxon>Aphelenchoididae</taxon>
        <taxon>Bursaphelenchus</taxon>
    </lineage>
</organism>
<proteinExistence type="inferred from homology"/>
<keyword evidence="2" id="KW-0378">Hydrolase</keyword>
<evidence type="ECO:0000256" key="1">
    <source>
        <dbReference type="ARBA" id="ARBA00005863"/>
    </source>
</evidence>
<accession>A0A811KIE8</accession>
<reference evidence="4" key="1">
    <citation type="submission" date="2020-09" db="EMBL/GenBank/DDBJ databases">
        <authorList>
            <person name="Kikuchi T."/>
        </authorList>
    </citation>
    <scope>NUCLEOTIDE SEQUENCE</scope>
    <source>
        <strain evidence="4">SH1</strain>
    </source>
</reference>
<dbReference type="EMBL" id="CAJFDH010000003">
    <property type="protein sequence ID" value="CAD5216066.1"/>
    <property type="molecule type" value="Genomic_DNA"/>
</dbReference>
<comment type="caution">
    <text evidence="4">The sequence shown here is derived from an EMBL/GenBank/DDBJ whole genome shotgun (WGS) entry which is preliminary data.</text>
</comment>
<comment type="similarity">
    <text evidence="1">Belongs to the LovG family.</text>
</comment>
<gene>
    <name evidence="4" type="ORF">BOKJ2_LOCUS6407</name>
</gene>
<sequence>MSQNLGRKLKVLCLHGHHQNAARFREKTGGFRKALQSHAEFTFVDSPIQEGLEPPDGSSEETQTWFTTSPGKTYWRAEITGIYDGSFEKSVSFLDSYIKENGPFDGLLTFSQGAAFAHAILSQKKWDFKFIVYCCGFIAYNASTSINKDTITGLRTFHCINKDDKVIPNDLSEELATVFDSPKSVVKHYECGHCIPPIKLCKADFVEFFTEIRKEIQQRE</sequence>
<evidence type="ECO:0000313" key="4">
    <source>
        <dbReference type="EMBL" id="CAD5216066.1"/>
    </source>
</evidence>
<evidence type="ECO:0000313" key="5">
    <source>
        <dbReference type="Proteomes" id="UP000614601"/>
    </source>
</evidence>
<dbReference type="AlphaFoldDB" id="A0A811KIE8"/>
<keyword evidence="5" id="KW-1185">Reference proteome</keyword>
<dbReference type="GO" id="GO:0005634">
    <property type="term" value="C:nucleus"/>
    <property type="evidence" value="ECO:0007669"/>
    <property type="project" value="TreeGrafter"/>
</dbReference>
<dbReference type="GO" id="GO:0016787">
    <property type="term" value="F:hydrolase activity"/>
    <property type="evidence" value="ECO:0007669"/>
    <property type="project" value="UniProtKB-KW"/>
</dbReference>
<name>A0A811KIE8_9BILA</name>
<dbReference type="EMBL" id="CAJFCW020000003">
    <property type="protein sequence ID" value="CAG9105249.1"/>
    <property type="molecule type" value="Genomic_DNA"/>
</dbReference>
<dbReference type="Proteomes" id="UP000783686">
    <property type="component" value="Unassembled WGS sequence"/>
</dbReference>
<dbReference type="Gene3D" id="3.40.50.1820">
    <property type="entry name" value="alpha/beta hydrolase"/>
    <property type="match status" value="1"/>
</dbReference>
<dbReference type="GO" id="GO:0005737">
    <property type="term" value="C:cytoplasm"/>
    <property type="evidence" value="ECO:0007669"/>
    <property type="project" value="TreeGrafter"/>
</dbReference>
<dbReference type="InterPro" id="IPR050593">
    <property type="entry name" value="LovG"/>
</dbReference>
<evidence type="ECO:0000256" key="2">
    <source>
        <dbReference type="ARBA" id="ARBA00022801"/>
    </source>
</evidence>
<dbReference type="Pfam" id="PF03959">
    <property type="entry name" value="FSH1"/>
    <property type="match status" value="1"/>
</dbReference>
<dbReference type="InterPro" id="IPR005645">
    <property type="entry name" value="FSH-like_dom"/>
</dbReference>
<dbReference type="PANTHER" id="PTHR48070">
    <property type="entry name" value="ESTERASE OVCA2"/>
    <property type="match status" value="1"/>
</dbReference>
<feature type="domain" description="Serine hydrolase" evidence="3">
    <location>
        <begin position="7"/>
        <end position="197"/>
    </location>
</feature>
<dbReference type="SUPFAM" id="SSF53474">
    <property type="entry name" value="alpha/beta-Hydrolases"/>
    <property type="match status" value="1"/>
</dbReference>
<dbReference type="PANTHER" id="PTHR48070:SF6">
    <property type="entry name" value="ESTERASE OVCA2"/>
    <property type="match status" value="1"/>
</dbReference>
<dbReference type="InterPro" id="IPR029058">
    <property type="entry name" value="AB_hydrolase_fold"/>
</dbReference>
<protein>
    <recommendedName>
        <fullName evidence="3">Serine hydrolase domain-containing protein</fullName>
    </recommendedName>
</protein>
<dbReference type="Proteomes" id="UP000614601">
    <property type="component" value="Unassembled WGS sequence"/>
</dbReference>
<dbReference type="OrthoDB" id="414698at2759"/>